<reference evidence="1" key="2">
    <citation type="submission" date="2025-09" db="UniProtKB">
        <authorList>
            <consortium name="Ensembl"/>
        </authorList>
    </citation>
    <scope>IDENTIFICATION</scope>
</reference>
<keyword evidence="2" id="KW-1185">Reference proteome</keyword>
<dbReference type="AlphaFoldDB" id="A0A8C6BCC3"/>
<name>A0A8C6BCC3_MONMO</name>
<sequence length="71" mass="7971">LFNIKFNVTDSATLKGTCEANTGRCGLNVLHCFYTCIHILLSPQTQTQGLLSGDFKNYCHLCKITYRDQVV</sequence>
<reference evidence="1" key="1">
    <citation type="submission" date="2025-08" db="UniProtKB">
        <authorList>
            <consortium name="Ensembl"/>
        </authorList>
    </citation>
    <scope>IDENTIFICATION</scope>
</reference>
<evidence type="ECO:0000313" key="1">
    <source>
        <dbReference type="Ensembl" id="ENSMMNP00015013982.1"/>
    </source>
</evidence>
<dbReference type="GeneTree" id="ENSGT01010000227180"/>
<organism evidence="1 2">
    <name type="scientific">Monodon monoceros</name>
    <name type="common">Narwhal</name>
    <name type="synonym">Ceratodon monodon</name>
    <dbReference type="NCBI Taxonomy" id="40151"/>
    <lineage>
        <taxon>Eukaryota</taxon>
        <taxon>Metazoa</taxon>
        <taxon>Chordata</taxon>
        <taxon>Craniata</taxon>
        <taxon>Vertebrata</taxon>
        <taxon>Euteleostomi</taxon>
        <taxon>Mammalia</taxon>
        <taxon>Eutheria</taxon>
        <taxon>Laurasiatheria</taxon>
        <taxon>Artiodactyla</taxon>
        <taxon>Whippomorpha</taxon>
        <taxon>Cetacea</taxon>
        <taxon>Odontoceti</taxon>
        <taxon>Monodontidae</taxon>
        <taxon>Monodon</taxon>
    </lineage>
</organism>
<dbReference type="Proteomes" id="UP000694561">
    <property type="component" value="Unplaced"/>
</dbReference>
<dbReference type="Ensembl" id="ENSMMNT00015015332.1">
    <property type="protein sequence ID" value="ENSMMNP00015013982.1"/>
    <property type="gene ID" value="ENSMMNG00015010331.1"/>
</dbReference>
<accession>A0A8C6BCC3</accession>
<protein>
    <submittedName>
        <fullName evidence="1">Uncharacterized protein</fullName>
    </submittedName>
</protein>
<evidence type="ECO:0000313" key="2">
    <source>
        <dbReference type="Proteomes" id="UP000694561"/>
    </source>
</evidence>
<proteinExistence type="predicted"/>